<protein>
    <submittedName>
        <fullName evidence="2">Uncharacterized protein</fullName>
    </submittedName>
</protein>
<evidence type="ECO:0000256" key="1">
    <source>
        <dbReference type="SAM" id="MobiDB-lite"/>
    </source>
</evidence>
<dbReference type="AlphaFoldDB" id="A0AA88N586"/>
<keyword evidence="3" id="KW-1185">Reference proteome</keyword>
<evidence type="ECO:0000313" key="2">
    <source>
        <dbReference type="EMBL" id="KAK2847745.1"/>
    </source>
</evidence>
<evidence type="ECO:0000313" key="3">
    <source>
        <dbReference type="Proteomes" id="UP001187315"/>
    </source>
</evidence>
<feature type="compositionally biased region" description="Basic and acidic residues" evidence="1">
    <location>
        <begin position="1"/>
        <end position="10"/>
    </location>
</feature>
<dbReference type="EMBL" id="JAVHJS010000009">
    <property type="protein sequence ID" value="KAK2847745.1"/>
    <property type="molecule type" value="Genomic_DNA"/>
</dbReference>
<name>A0AA88N586_TACVA</name>
<feature type="region of interest" description="Disordered" evidence="1">
    <location>
        <begin position="1"/>
        <end position="49"/>
    </location>
</feature>
<dbReference type="Proteomes" id="UP001187315">
    <property type="component" value="Unassembled WGS sequence"/>
</dbReference>
<accession>A0AA88N586</accession>
<feature type="compositionally biased region" description="Low complexity" evidence="1">
    <location>
        <begin position="16"/>
        <end position="31"/>
    </location>
</feature>
<gene>
    <name evidence="2" type="ORF">Q7C36_009427</name>
</gene>
<sequence length="106" mass="11756">MGRGHPDDSLRHRKQSAASLSGLRSQRSSQDGSRDARRQSQQTSLAHARKAELIREIETKWYLTLCGRAKEDGVAFQTGMPYRLPCHPNLGFTLPAGSAPFAFTVM</sequence>
<organism evidence="2 3">
    <name type="scientific">Tachysurus vachellii</name>
    <name type="common">Darkbarbel catfish</name>
    <name type="synonym">Pelteobagrus vachellii</name>
    <dbReference type="NCBI Taxonomy" id="175792"/>
    <lineage>
        <taxon>Eukaryota</taxon>
        <taxon>Metazoa</taxon>
        <taxon>Chordata</taxon>
        <taxon>Craniata</taxon>
        <taxon>Vertebrata</taxon>
        <taxon>Euteleostomi</taxon>
        <taxon>Actinopterygii</taxon>
        <taxon>Neopterygii</taxon>
        <taxon>Teleostei</taxon>
        <taxon>Ostariophysi</taxon>
        <taxon>Siluriformes</taxon>
        <taxon>Bagridae</taxon>
        <taxon>Tachysurus</taxon>
    </lineage>
</organism>
<comment type="caution">
    <text evidence="2">The sequence shown here is derived from an EMBL/GenBank/DDBJ whole genome shotgun (WGS) entry which is preliminary data.</text>
</comment>
<proteinExistence type="predicted"/>
<reference evidence="2" key="1">
    <citation type="submission" date="2023-08" db="EMBL/GenBank/DDBJ databases">
        <title>Pelteobagrus vachellii genome.</title>
        <authorList>
            <person name="Liu H."/>
        </authorList>
    </citation>
    <scope>NUCLEOTIDE SEQUENCE</scope>
    <source>
        <strain evidence="2">PRFRI_2022a</strain>
        <tissue evidence="2">Muscle</tissue>
    </source>
</reference>